<feature type="compositionally biased region" description="Polar residues" evidence="1">
    <location>
        <begin position="101"/>
        <end position="114"/>
    </location>
</feature>
<dbReference type="Proteomes" id="UP000887013">
    <property type="component" value="Unassembled WGS sequence"/>
</dbReference>
<organism evidence="2 3">
    <name type="scientific">Nephila pilipes</name>
    <name type="common">Giant wood spider</name>
    <name type="synonym">Nephila maculata</name>
    <dbReference type="NCBI Taxonomy" id="299642"/>
    <lineage>
        <taxon>Eukaryota</taxon>
        <taxon>Metazoa</taxon>
        <taxon>Ecdysozoa</taxon>
        <taxon>Arthropoda</taxon>
        <taxon>Chelicerata</taxon>
        <taxon>Arachnida</taxon>
        <taxon>Araneae</taxon>
        <taxon>Araneomorphae</taxon>
        <taxon>Entelegynae</taxon>
        <taxon>Araneoidea</taxon>
        <taxon>Nephilidae</taxon>
        <taxon>Nephila</taxon>
    </lineage>
</organism>
<evidence type="ECO:0000256" key="1">
    <source>
        <dbReference type="SAM" id="MobiDB-lite"/>
    </source>
</evidence>
<evidence type="ECO:0000313" key="3">
    <source>
        <dbReference type="Proteomes" id="UP000887013"/>
    </source>
</evidence>
<accession>A0A8X6MW91</accession>
<comment type="caution">
    <text evidence="2">The sequence shown here is derived from an EMBL/GenBank/DDBJ whole genome shotgun (WGS) entry which is preliminary data.</text>
</comment>
<gene>
    <name evidence="2" type="ORF">NPIL_334281</name>
</gene>
<protein>
    <submittedName>
        <fullName evidence="2">Uncharacterized protein</fullName>
    </submittedName>
</protein>
<dbReference type="AlphaFoldDB" id="A0A8X6MW91"/>
<feature type="region of interest" description="Disordered" evidence="1">
    <location>
        <begin position="97"/>
        <end position="116"/>
    </location>
</feature>
<sequence>MRCFWRKVGFFRSSHDCGSKIEENSSGERKRTRKWQQVRRNDVLYPSAPEQWRQHTAEHAFHQVTFPFGDGKRNGRLSALCLDSCSATIAHKQERKERQNCDSAHSFQHSSPNERSGRRVSLTVHCGWRGSFCAQVTGQFTGADGSFKNCILNIADSLF</sequence>
<name>A0A8X6MW91_NEPPI</name>
<evidence type="ECO:0000313" key="2">
    <source>
        <dbReference type="EMBL" id="GFS81218.1"/>
    </source>
</evidence>
<keyword evidence="3" id="KW-1185">Reference proteome</keyword>
<reference evidence="2" key="1">
    <citation type="submission" date="2020-08" db="EMBL/GenBank/DDBJ databases">
        <title>Multicomponent nature underlies the extraordinary mechanical properties of spider dragline silk.</title>
        <authorList>
            <person name="Kono N."/>
            <person name="Nakamura H."/>
            <person name="Mori M."/>
            <person name="Yoshida Y."/>
            <person name="Ohtoshi R."/>
            <person name="Malay A.D."/>
            <person name="Moran D.A.P."/>
            <person name="Tomita M."/>
            <person name="Numata K."/>
            <person name="Arakawa K."/>
        </authorList>
    </citation>
    <scope>NUCLEOTIDE SEQUENCE</scope>
</reference>
<proteinExistence type="predicted"/>
<dbReference type="EMBL" id="BMAW01051575">
    <property type="protein sequence ID" value="GFS81218.1"/>
    <property type="molecule type" value="Genomic_DNA"/>
</dbReference>